<evidence type="ECO:0000256" key="2">
    <source>
        <dbReference type="ARBA" id="ARBA00022490"/>
    </source>
</evidence>
<keyword evidence="7 13" id="KW-0862">Zinc</keyword>
<evidence type="ECO:0000256" key="7">
    <source>
        <dbReference type="ARBA" id="ARBA00022833"/>
    </source>
</evidence>
<evidence type="ECO:0000256" key="6">
    <source>
        <dbReference type="ARBA" id="ARBA00022741"/>
    </source>
</evidence>
<evidence type="ECO:0000256" key="4">
    <source>
        <dbReference type="ARBA" id="ARBA00022598"/>
    </source>
</evidence>
<dbReference type="PROSITE" id="PS50862">
    <property type="entry name" value="AA_TRNA_LIGASE_II"/>
    <property type="match status" value="1"/>
</dbReference>
<dbReference type="InterPro" id="IPR018163">
    <property type="entry name" value="Thr/Ala-tRNA-synth_IIc_edit"/>
</dbReference>
<feature type="binding site" evidence="13">
    <location>
        <position position="430"/>
    </location>
    <ligand>
        <name>Zn(2+)</name>
        <dbReference type="ChEBI" id="CHEBI:29105"/>
        <note>catalytic</note>
    </ligand>
</feature>
<evidence type="ECO:0000256" key="12">
    <source>
        <dbReference type="ARBA" id="ARBA00049515"/>
    </source>
</evidence>
<name>A0A9J9HCD1_RHIWR</name>
<dbReference type="InterPro" id="IPR033728">
    <property type="entry name" value="ThrRS_core"/>
</dbReference>
<evidence type="ECO:0000313" key="17">
    <source>
        <dbReference type="Proteomes" id="UP000001989"/>
    </source>
</evidence>
<dbReference type="Proteomes" id="UP000001989">
    <property type="component" value="Chromosome"/>
</dbReference>
<dbReference type="InterPro" id="IPR002314">
    <property type="entry name" value="aa-tRNA-synt_IIb"/>
</dbReference>
<evidence type="ECO:0000259" key="14">
    <source>
        <dbReference type="PROSITE" id="PS50862"/>
    </source>
</evidence>
<dbReference type="GO" id="GO:0000049">
    <property type="term" value="F:tRNA binding"/>
    <property type="evidence" value="ECO:0007669"/>
    <property type="project" value="UniProtKB-KW"/>
</dbReference>
<dbReference type="Pfam" id="PF00587">
    <property type="entry name" value="tRNA-synt_2b"/>
    <property type="match status" value="1"/>
</dbReference>
<proteinExistence type="inferred from homology"/>
<dbReference type="InterPro" id="IPR012947">
    <property type="entry name" value="tRNA_SAD"/>
</dbReference>
<dbReference type="FunFam" id="3.10.20.30:FF:000005">
    <property type="entry name" value="Threonine--tRNA ligase"/>
    <property type="match status" value="1"/>
</dbReference>
<evidence type="ECO:0000256" key="11">
    <source>
        <dbReference type="ARBA" id="ARBA00023146"/>
    </source>
</evidence>
<accession>A0A9J9HCD1</accession>
<dbReference type="SUPFAM" id="SSF81271">
    <property type="entry name" value="TGS-like"/>
    <property type="match status" value="1"/>
</dbReference>
<dbReference type="CDD" id="cd00771">
    <property type="entry name" value="ThrRS_core"/>
    <property type="match status" value="1"/>
</dbReference>
<feature type="domain" description="Aminoacyl-transfer RNA synthetases class-II family profile" evidence="14">
    <location>
        <begin position="274"/>
        <end position="584"/>
    </location>
</feature>
<dbReference type="Pfam" id="PF03129">
    <property type="entry name" value="HGTP_anticodon"/>
    <property type="match status" value="1"/>
</dbReference>
<dbReference type="InterPro" id="IPR012675">
    <property type="entry name" value="Beta-grasp_dom_sf"/>
</dbReference>
<gene>
    <name evidence="13" type="primary">thrS</name>
    <name evidence="16" type="ordered locus">Swit_2746</name>
</gene>
<dbReference type="InterPro" id="IPR002320">
    <property type="entry name" value="Thr-tRNA-ligase_IIa"/>
</dbReference>
<dbReference type="GO" id="GO:0005524">
    <property type="term" value="F:ATP binding"/>
    <property type="evidence" value="ECO:0007669"/>
    <property type="project" value="UniProtKB-UniRule"/>
</dbReference>
<dbReference type="KEGG" id="swi:Swit_2746"/>
<dbReference type="FunFam" id="3.30.930.10:FF:000002">
    <property type="entry name" value="Threonine--tRNA ligase"/>
    <property type="match status" value="1"/>
</dbReference>
<evidence type="ECO:0000259" key="15">
    <source>
        <dbReference type="PROSITE" id="PS51880"/>
    </source>
</evidence>
<feature type="domain" description="TGS" evidence="15">
    <location>
        <begin position="25"/>
        <end position="86"/>
    </location>
</feature>
<dbReference type="SUPFAM" id="SSF55186">
    <property type="entry name" value="ThrRS/AlaRS common domain"/>
    <property type="match status" value="1"/>
</dbReference>
<keyword evidence="8 13" id="KW-0067">ATP-binding</keyword>
<dbReference type="InterPro" id="IPR047246">
    <property type="entry name" value="ThrRS_anticodon"/>
</dbReference>
<dbReference type="NCBIfam" id="TIGR00418">
    <property type="entry name" value="thrS"/>
    <property type="match status" value="1"/>
</dbReference>
<comment type="cofactor">
    <cofactor evidence="13">
        <name>Zn(2+)</name>
        <dbReference type="ChEBI" id="CHEBI:29105"/>
    </cofactor>
    <text evidence="13">Binds 1 zinc ion per subunit.</text>
</comment>
<dbReference type="PANTHER" id="PTHR11451:SF44">
    <property type="entry name" value="THREONINE--TRNA LIGASE, CHLOROPLASTIC_MITOCHONDRIAL 2"/>
    <property type="match status" value="1"/>
</dbReference>
<dbReference type="SUPFAM" id="SSF52954">
    <property type="entry name" value="Class II aaRS ABD-related"/>
    <property type="match status" value="1"/>
</dbReference>
<dbReference type="Gene3D" id="3.30.54.20">
    <property type="match status" value="1"/>
</dbReference>
<dbReference type="Gene3D" id="3.40.50.800">
    <property type="entry name" value="Anticodon-binding domain"/>
    <property type="match status" value="1"/>
</dbReference>
<dbReference type="InterPro" id="IPR006195">
    <property type="entry name" value="aa-tRNA-synth_II"/>
</dbReference>
<keyword evidence="10 13" id="KW-0648">Protein biosynthesis</keyword>
<dbReference type="InterPro" id="IPR012676">
    <property type="entry name" value="TGS-like"/>
</dbReference>
<dbReference type="SMART" id="SM00863">
    <property type="entry name" value="tRNA_SAD"/>
    <property type="match status" value="1"/>
</dbReference>
<comment type="caution">
    <text evidence="13">Lacks conserved residue(s) required for the propagation of feature annotation.</text>
</comment>
<dbReference type="EC" id="6.1.1.3" evidence="13"/>
<dbReference type="Pfam" id="PF07973">
    <property type="entry name" value="tRNA_SAD"/>
    <property type="match status" value="1"/>
</dbReference>
<keyword evidence="9 13" id="KW-0694">RNA-binding</keyword>
<evidence type="ECO:0000256" key="5">
    <source>
        <dbReference type="ARBA" id="ARBA00022723"/>
    </source>
</evidence>
<dbReference type="SUPFAM" id="SSF55681">
    <property type="entry name" value="Class II aaRS and biotin synthetases"/>
    <property type="match status" value="1"/>
</dbReference>
<evidence type="ECO:0000256" key="9">
    <source>
        <dbReference type="ARBA" id="ARBA00022884"/>
    </source>
</evidence>
<dbReference type="GO" id="GO:0046872">
    <property type="term" value="F:metal ion binding"/>
    <property type="evidence" value="ECO:0007669"/>
    <property type="project" value="UniProtKB-KW"/>
</dbReference>
<keyword evidence="4 13" id="KW-0436">Ligase</keyword>
<dbReference type="PRINTS" id="PR01047">
    <property type="entry name" value="TRNASYNTHTHR"/>
</dbReference>
<comment type="subunit">
    <text evidence="13">Homodimer.</text>
</comment>
<evidence type="ECO:0000256" key="10">
    <source>
        <dbReference type="ARBA" id="ARBA00022917"/>
    </source>
</evidence>
<dbReference type="Pfam" id="PF02824">
    <property type="entry name" value="TGS"/>
    <property type="match status" value="1"/>
</dbReference>
<dbReference type="PANTHER" id="PTHR11451">
    <property type="entry name" value="THREONINE-TRNA LIGASE"/>
    <property type="match status" value="1"/>
</dbReference>
<comment type="similarity">
    <text evidence="1 13">Belongs to the class-II aminoacyl-tRNA synthetase family.</text>
</comment>
<dbReference type="GO" id="GO:0006435">
    <property type="term" value="P:threonyl-tRNA aminoacylation"/>
    <property type="evidence" value="ECO:0007669"/>
    <property type="project" value="UniProtKB-UniRule"/>
</dbReference>
<comment type="catalytic activity">
    <reaction evidence="12 13">
        <text>tRNA(Thr) + L-threonine + ATP = L-threonyl-tRNA(Thr) + AMP + diphosphate + H(+)</text>
        <dbReference type="Rhea" id="RHEA:24624"/>
        <dbReference type="Rhea" id="RHEA-COMP:9670"/>
        <dbReference type="Rhea" id="RHEA-COMP:9704"/>
        <dbReference type="ChEBI" id="CHEBI:15378"/>
        <dbReference type="ChEBI" id="CHEBI:30616"/>
        <dbReference type="ChEBI" id="CHEBI:33019"/>
        <dbReference type="ChEBI" id="CHEBI:57926"/>
        <dbReference type="ChEBI" id="CHEBI:78442"/>
        <dbReference type="ChEBI" id="CHEBI:78534"/>
        <dbReference type="ChEBI" id="CHEBI:456215"/>
        <dbReference type="EC" id="6.1.1.3"/>
    </reaction>
</comment>
<organism evidence="16 17">
    <name type="scientific">Rhizorhabdus wittichii (strain DSM 6014 / CCUG 31198 / JCM 15750 / NBRC 105917 / EY 4224 / RW1)</name>
    <name type="common">Sphingomonas wittichii</name>
    <dbReference type="NCBI Taxonomy" id="392499"/>
    <lineage>
        <taxon>Bacteria</taxon>
        <taxon>Pseudomonadati</taxon>
        <taxon>Pseudomonadota</taxon>
        <taxon>Alphaproteobacteria</taxon>
        <taxon>Sphingomonadales</taxon>
        <taxon>Sphingomonadaceae</taxon>
        <taxon>Rhizorhabdus</taxon>
    </lineage>
</organism>
<dbReference type="InterPro" id="IPR045864">
    <property type="entry name" value="aa-tRNA-synth_II/BPL/LPL"/>
</dbReference>
<dbReference type="InterPro" id="IPR004095">
    <property type="entry name" value="TGS"/>
</dbReference>
<keyword evidence="2 13" id="KW-0963">Cytoplasm</keyword>
<evidence type="ECO:0000313" key="16">
    <source>
        <dbReference type="EMBL" id="ABQ69101.1"/>
    </source>
</evidence>
<keyword evidence="5 13" id="KW-0479">Metal-binding</keyword>
<dbReference type="CDD" id="cd01667">
    <property type="entry name" value="TGS_ThrRS"/>
    <property type="match status" value="1"/>
</dbReference>
<dbReference type="InterPro" id="IPR036621">
    <property type="entry name" value="Anticodon-bd_dom_sf"/>
</dbReference>
<evidence type="ECO:0000256" key="1">
    <source>
        <dbReference type="ARBA" id="ARBA00008226"/>
    </source>
</evidence>
<dbReference type="HAMAP" id="MF_00184">
    <property type="entry name" value="Thr_tRNA_synth"/>
    <property type="match status" value="1"/>
</dbReference>
<comment type="subcellular location">
    <subcellularLocation>
        <location evidence="13">Cytoplasm</location>
    </subcellularLocation>
</comment>
<protein>
    <recommendedName>
        <fullName evidence="13">Threonine--tRNA ligase</fullName>
        <ecNumber evidence="13">6.1.1.3</ecNumber>
    </recommendedName>
    <alternativeName>
        <fullName evidence="13">Threonyl-tRNA synthetase</fullName>
        <shortName evidence="13">ThrRS</shortName>
    </alternativeName>
</protein>
<keyword evidence="3 13" id="KW-0820">tRNA-binding</keyword>
<feature type="binding site" evidence="13">
    <location>
        <position position="561"/>
    </location>
    <ligand>
        <name>Zn(2+)</name>
        <dbReference type="ChEBI" id="CHEBI:29105"/>
        <note>catalytic</note>
    </ligand>
</feature>
<dbReference type="Gene3D" id="3.30.980.10">
    <property type="entry name" value="Threonyl-trna Synthetase, Chain A, domain 2"/>
    <property type="match status" value="1"/>
</dbReference>
<dbReference type="Gene3D" id="3.30.930.10">
    <property type="entry name" value="Bira Bifunctional Protein, Domain 2"/>
    <property type="match status" value="1"/>
</dbReference>
<dbReference type="InterPro" id="IPR004154">
    <property type="entry name" value="Anticodon-bd"/>
</dbReference>
<dbReference type="PROSITE" id="PS51880">
    <property type="entry name" value="TGS"/>
    <property type="match status" value="1"/>
</dbReference>
<dbReference type="EMBL" id="CP000699">
    <property type="protein sequence ID" value="ABQ69101.1"/>
    <property type="molecule type" value="Genomic_DNA"/>
</dbReference>
<dbReference type="AlphaFoldDB" id="A0A9J9HCD1"/>
<sequence>MPRGALRGHKPRSATLKDSLSPMSDLLTITLPDGSAREVKTGTTPAEIAAAIGPGLAKAALAARVDGELRDLDRPLEKDSALALVTARDEADALDLARHDYAHVLAEAVQSLFPGTQITFGPSTDDGFYYDFAPAPGRGPFTDEELPAIEAEMRRIIAANKPLRREVWSREQLISRWKQQGETFKAEWAAELPGDEPLTVYWSGDDWLDMCRGPHLPSTGKLDPQAFKLTRVSGAYWRGDQKNAMLSRIYGTGWLNKKQLDAHLTRLEEAAKRDHRRIGQEMDLFHLQSEAQGSVFWHPKGFRLWRALEAYMRRKLDAAGYVEVKTPQLMDARQWEQSGHWGKYRENMFVVPDEIPNAEEEGPVLSGESELMALKPMNCPAHVLIFRQGIKSYRDLPIRMAEFGCCHRNEPHGALHGIMRVRQFTQDDAHIFVREDQLIAEIKDFCDLLDAVYRDLGFEQYAIKLALRPEKRFGSEEMWDKAEQTLRDAVAASGRATEAFGWEELEGEGAFYAPKLEFHLTDAIGRTWQVGTIQADTVLPERLDASYVGEDGERHRPVMLHRAILGTFERFIGILIEHHAGRFPLWLAPVQAVVATIVSDADDYAREVEAKLAAAGLRVESDLRNEKINYKVREHSLAKVPALLVVGKREAEEGTVAIRRLGEQAQTVLPLEEAIAALLAEATPPDLRHP</sequence>
<dbReference type="GO" id="GO:0005829">
    <property type="term" value="C:cytosol"/>
    <property type="evidence" value="ECO:0007669"/>
    <property type="project" value="TreeGrafter"/>
</dbReference>
<keyword evidence="6 13" id="KW-0547">Nucleotide-binding</keyword>
<keyword evidence="17" id="KW-1185">Reference proteome</keyword>
<feature type="binding site" evidence="13">
    <location>
        <position position="379"/>
    </location>
    <ligand>
        <name>Zn(2+)</name>
        <dbReference type="ChEBI" id="CHEBI:29105"/>
        <note>catalytic</note>
    </ligand>
</feature>
<evidence type="ECO:0000256" key="3">
    <source>
        <dbReference type="ARBA" id="ARBA00022555"/>
    </source>
</evidence>
<evidence type="ECO:0000256" key="13">
    <source>
        <dbReference type="HAMAP-Rule" id="MF_00184"/>
    </source>
</evidence>
<reference evidence="16 17" key="1">
    <citation type="journal article" date="2010" name="J. Bacteriol.">
        <title>Genome sequence of the dioxin-mineralizing bacterium Sphingomonas wittichii RW1.</title>
        <authorList>
            <person name="Miller T.R."/>
            <person name="Delcher A.L."/>
            <person name="Salzberg S.L."/>
            <person name="Saunders E."/>
            <person name="Detter J.C."/>
            <person name="Halden R.U."/>
        </authorList>
    </citation>
    <scope>NUCLEOTIDE SEQUENCE [LARGE SCALE GENOMIC DNA]</scope>
    <source>
        <strain evidence="17">DSM 6014 / CCUG 31198 / JCM 15750 / NBRC 105917 / EY 4224 / RW1</strain>
    </source>
</reference>
<dbReference type="FunFam" id="3.40.50.800:FF:000001">
    <property type="entry name" value="Threonine--tRNA ligase"/>
    <property type="match status" value="1"/>
</dbReference>
<evidence type="ECO:0000256" key="8">
    <source>
        <dbReference type="ARBA" id="ARBA00022840"/>
    </source>
</evidence>
<dbReference type="CDD" id="cd00860">
    <property type="entry name" value="ThrRS_anticodon"/>
    <property type="match status" value="1"/>
</dbReference>
<dbReference type="Gene3D" id="3.10.20.30">
    <property type="match status" value="1"/>
</dbReference>
<dbReference type="GO" id="GO:0004829">
    <property type="term" value="F:threonine-tRNA ligase activity"/>
    <property type="evidence" value="ECO:0007669"/>
    <property type="project" value="UniProtKB-UniRule"/>
</dbReference>
<keyword evidence="11 13" id="KW-0030">Aminoacyl-tRNA synthetase</keyword>